<feature type="compositionally biased region" description="Low complexity" evidence="1">
    <location>
        <begin position="785"/>
        <end position="805"/>
    </location>
</feature>
<feature type="domain" description="FHA" evidence="2">
    <location>
        <begin position="33"/>
        <end position="81"/>
    </location>
</feature>
<feature type="region of interest" description="Disordered" evidence="1">
    <location>
        <begin position="747"/>
        <end position="1099"/>
    </location>
</feature>
<feature type="compositionally biased region" description="Basic and acidic residues" evidence="1">
    <location>
        <begin position="499"/>
        <end position="508"/>
    </location>
</feature>
<dbReference type="InterPro" id="IPR000253">
    <property type="entry name" value="FHA_dom"/>
</dbReference>
<feature type="region of interest" description="Disordered" evidence="1">
    <location>
        <begin position="252"/>
        <end position="276"/>
    </location>
</feature>
<name>A0ABP1DR57_9APHY</name>
<dbReference type="EMBL" id="OZ037948">
    <property type="protein sequence ID" value="CAL1709714.1"/>
    <property type="molecule type" value="Genomic_DNA"/>
</dbReference>
<dbReference type="Proteomes" id="UP001497453">
    <property type="component" value="Chromosome 5"/>
</dbReference>
<feature type="region of interest" description="Disordered" evidence="1">
    <location>
        <begin position="288"/>
        <end position="334"/>
    </location>
</feature>
<accession>A0ABP1DR57</accession>
<dbReference type="SUPFAM" id="SSF49879">
    <property type="entry name" value="SMAD/FHA domain"/>
    <property type="match status" value="1"/>
</dbReference>
<feature type="region of interest" description="Disordered" evidence="1">
    <location>
        <begin position="419"/>
        <end position="442"/>
    </location>
</feature>
<feature type="compositionally biased region" description="Basic and acidic residues" evidence="1">
    <location>
        <begin position="954"/>
        <end position="966"/>
    </location>
</feature>
<feature type="compositionally biased region" description="Basic residues" evidence="1">
    <location>
        <begin position="265"/>
        <end position="275"/>
    </location>
</feature>
<organism evidence="3 4">
    <name type="scientific">Somion occarium</name>
    <dbReference type="NCBI Taxonomy" id="3059160"/>
    <lineage>
        <taxon>Eukaryota</taxon>
        <taxon>Fungi</taxon>
        <taxon>Dikarya</taxon>
        <taxon>Basidiomycota</taxon>
        <taxon>Agaricomycotina</taxon>
        <taxon>Agaricomycetes</taxon>
        <taxon>Polyporales</taxon>
        <taxon>Cerrenaceae</taxon>
        <taxon>Somion</taxon>
    </lineage>
</organism>
<feature type="region of interest" description="Disordered" evidence="1">
    <location>
        <begin position="498"/>
        <end position="523"/>
    </location>
</feature>
<feature type="compositionally biased region" description="Basic and acidic residues" evidence="1">
    <location>
        <begin position="851"/>
        <end position="864"/>
    </location>
</feature>
<sequence>MDAADVGRYGTLRVLKRLEDDIVACYPIDDEEVTIGRDPSCNLRLYYESVSSLHCKVIFRERKAFLEVLGANGLLVDGCAVFPASSPSSGPVIVPLPNNSIIEIHKKRFQFCYPPKELRPILLSTPSRPEPDGKSPGKRKLRMSMIHSAQVFSPRPSPNPRENLRILQTPLKTPFRDANRRQSSPLKRGVFLAEPEEEEDEDEDIVLVETNYPRVVEEDEDLVITEHVVFRPPPPEPPKSSQPHRVAQFPIPQAAQPPPQTQQTPRRRPHSRASLHRAVLIRSAQRTALRREMEEEEEVEEVEETINELDEDEEMEEQDLMQVDEEPKSLPRVSGWKKSLEVVKEGIGWPFRSSSVPRDVQEGDEDEDEQGQEANEVNGGEGLIAAGEENDAEELFEFYDNTPPPQGEEFAEEKFSDELPLPAPTFSSAAPALGRFMTPQAPRVADRLRDRVRYSMGGFNTAGMNGMVPGAELASSTGPRRVKIVEPWRVEDLVVPSEPDVKEEDKPTHIPSTPQRHRLTEEERRAIQERRRSALTMPDTFTPGSKRILSLSPVKAAPIPALNISIKETIQEQPEEGEEDTEVMLARMKQMVDSVKKRQSMGLRHSVGFGLSPKKPGQFSLLASDSGSQTPGTEKNLFDLAQRNDKVEALSSGDTGHDVDALLLGYSEDVNMDTEEEHDVPQQMHLQPSTFQPTGVREFFRVPDQTAVHTPRMDGMRELFRTERNTVTPTFEGIGDMLATPAGYRETIQPQPATSDGTQDSVVEEEGPTKPIQSRLRKPATLGSRLPATRRTAPRSAPARGASPLVPEDEPAPAESSTSKIGPPSRVTRKPRSKTVNNDNPPARVIARSTRARDNAEKDEDHKRTNSAPSAMSTAEPEPEEPSSGVPKLGRRTRKTAETSPPTEDAPPARSLRKPRTARTPVPETAPTPSEPRSTRRGTRAKPIPVEEEDELDVIPREPSPDKEPSGTKVRRSARTKVKEEEPEDSPMLTTLDEVPEPTTKGSRTRKIPGTKTMLPTTRSTGRGKAAASSKKAVVDESPASGESGDKENTPEPEDEVAPSNGKAKVTRKATRARAATEEREELTAGVGKTRVSRAKTRR</sequence>
<dbReference type="Gene3D" id="2.60.200.20">
    <property type="match status" value="1"/>
</dbReference>
<reference evidence="4" key="1">
    <citation type="submission" date="2024-04" db="EMBL/GenBank/DDBJ databases">
        <authorList>
            <person name="Shaw F."/>
            <person name="Minotto A."/>
        </authorList>
    </citation>
    <scope>NUCLEOTIDE SEQUENCE [LARGE SCALE GENOMIC DNA]</scope>
</reference>
<feature type="compositionally biased region" description="Polar residues" evidence="1">
    <location>
        <begin position="748"/>
        <end position="761"/>
    </location>
</feature>
<proteinExistence type="predicted"/>
<feature type="compositionally biased region" description="Acidic residues" evidence="1">
    <location>
        <begin position="294"/>
        <end position="324"/>
    </location>
</feature>
<dbReference type="InterPro" id="IPR008984">
    <property type="entry name" value="SMAD_FHA_dom_sf"/>
</dbReference>
<evidence type="ECO:0000313" key="4">
    <source>
        <dbReference type="Proteomes" id="UP001497453"/>
    </source>
</evidence>
<feature type="region of interest" description="Disordered" evidence="1">
    <location>
        <begin position="176"/>
        <end position="203"/>
    </location>
</feature>
<feature type="compositionally biased region" description="Acidic residues" evidence="1">
    <location>
        <begin position="362"/>
        <end position="371"/>
    </location>
</feature>
<feature type="compositionally biased region" description="Low complexity" evidence="1">
    <location>
        <begin position="867"/>
        <end position="876"/>
    </location>
</feature>
<dbReference type="Pfam" id="PF00498">
    <property type="entry name" value="FHA"/>
    <property type="match status" value="1"/>
</dbReference>
<feature type="region of interest" description="Disordered" evidence="1">
    <location>
        <begin position="350"/>
        <end position="392"/>
    </location>
</feature>
<evidence type="ECO:0000259" key="2">
    <source>
        <dbReference type="PROSITE" id="PS50006"/>
    </source>
</evidence>
<gene>
    <name evidence="3" type="ORF">GFSPODELE1_LOCUS7473</name>
</gene>
<feature type="compositionally biased region" description="Acidic residues" evidence="1">
    <location>
        <begin position="194"/>
        <end position="203"/>
    </location>
</feature>
<evidence type="ECO:0000313" key="3">
    <source>
        <dbReference type="EMBL" id="CAL1709714.1"/>
    </source>
</evidence>
<dbReference type="SMART" id="SM00240">
    <property type="entry name" value="FHA"/>
    <property type="match status" value="1"/>
</dbReference>
<dbReference type="PROSITE" id="PS50006">
    <property type="entry name" value="FHA_DOMAIN"/>
    <property type="match status" value="1"/>
</dbReference>
<protein>
    <recommendedName>
        <fullName evidence="2">FHA domain-containing protein</fullName>
    </recommendedName>
</protein>
<evidence type="ECO:0000256" key="1">
    <source>
        <dbReference type="SAM" id="MobiDB-lite"/>
    </source>
</evidence>
<keyword evidence="4" id="KW-1185">Reference proteome</keyword>